<dbReference type="AlphaFoldDB" id="A0A8J3JWY9"/>
<keyword evidence="2" id="KW-1185">Reference proteome</keyword>
<sequence>MPRRVLVTARRLSELGVTADEIPEQKPIELAPRRPQAAELLAEEQITTSDSPHPAARI</sequence>
<evidence type="ECO:0000313" key="1">
    <source>
        <dbReference type="EMBL" id="GIF88372.1"/>
    </source>
</evidence>
<reference evidence="1 2" key="1">
    <citation type="submission" date="2021-01" db="EMBL/GenBank/DDBJ databases">
        <title>Whole genome shotgun sequence of Catellatospora chokoriensis NBRC 107358.</title>
        <authorList>
            <person name="Komaki H."/>
            <person name="Tamura T."/>
        </authorList>
    </citation>
    <scope>NUCLEOTIDE SEQUENCE [LARGE SCALE GENOMIC DNA]</scope>
    <source>
        <strain evidence="1 2">NBRC 107358</strain>
    </source>
</reference>
<evidence type="ECO:0000313" key="2">
    <source>
        <dbReference type="Proteomes" id="UP000619293"/>
    </source>
</evidence>
<proteinExistence type="predicted"/>
<name>A0A8J3JWY9_9ACTN</name>
<gene>
    <name evidence="1" type="ORF">Cch02nite_18160</name>
</gene>
<comment type="caution">
    <text evidence="1">The sequence shown here is derived from an EMBL/GenBank/DDBJ whole genome shotgun (WGS) entry which is preliminary data.</text>
</comment>
<protein>
    <submittedName>
        <fullName evidence="1">Uncharacterized protein</fullName>
    </submittedName>
</protein>
<accession>A0A8J3JWY9</accession>
<organism evidence="1 2">
    <name type="scientific">Catellatospora chokoriensis</name>
    <dbReference type="NCBI Taxonomy" id="310353"/>
    <lineage>
        <taxon>Bacteria</taxon>
        <taxon>Bacillati</taxon>
        <taxon>Actinomycetota</taxon>
        <taxon>Actinomycetes</taxon>
        <taxon>Micromonosporales</taxon>
        <taxon>Micromonosporaceae</taxon>
        <taxon>Catellatospora</taxon>
    </lineage>
</organism>
<dbReference type="EMBL" id="BONG01000008">
    <property type="protein sequence ID" value="GIF88372.1"/>
    <property type="molecule type" value="Genomic_DNA"/>
</dbReference>
<dbReference type="Proteomes" id="UP000619293">
    <property type="component" value="Unassembled WGS sequence"/>
</dbReference>